<proteinExistence type="predicted"/>
<dbReference type="SUPFAM" id="SSF51679">
    <property type="entry name" value="Bacterial luciferase-like"/>
    <property type="match status" value="1"/>
</dbReference>
<feature type="domain" description="Luciferase-like" evidence="5">
    <location>
        <begin position="10"/>
        <end position="326"/>
    </location>
</feature>
<evidence type="ECO:0000256" key="2">
    <source>
        <dbReference type="ARBA" id="ARBA00022643"/>
    </source>
</evidence>
<keyword evidence="1" id="KW-0285">Flavoprotein</keyword>
<dbReference type="GO" id="GO:0008726">
    <property type="term" value="F:alkanesulfonate monooxygenase activity"/>
    <property type="evidence" value="ECO:0007669"/>
    <property type="project" value="TreeGrafter"/>
</dbReference>
<evidence type="ECO:0000259" key="5">
    <source>
        <dbReference type="Pfam" id="PF00296"/>
    </source>
</evidence>
<keyword evidence="2" id="KW-0288">FMN</keyword>
<dbReference type="InterPro" id="IPR011251">
    <property type="entry name" value="Luciferase-like_dom"/>
</dbReference>
<dbReference type="RefSeq" id="WP_039335561.1">
    <property type="nucleotide sequence ID" value="NZ_JTJJ01000099.1"/>
</dbReference>
<dbReference type="Pfam" id="PF00296">
    <property type="entry name" value="Bac_luciferase"/>
    <property type="match status" value="1"/>
</dbReference>
<dbReference type="InterPro" id="IPR050172">
    <property type="entry name" value="SsuD_RutA_monooxygenase"/>
</dbReference>
<comment type="caution">
    <text evidence="6">The sequence shown here is derived from an EMBL/GenBank/DDBJ whole genome shotgun (WGS) entry which is preliminary data.</text>
</comment>
<evidence type="ECO:0000256" key="4">
    <source>
        <dbReference type="ARBA" id="ARBA00023033"/>
    </source>
</evidence>
<gene>
    <name evidence="6" type="ORF">QU24_22015</name>
</gene>
<dbReference type="AlphaFoldDB" id="A0A0B1R2M2"/>
<dbReference type="PANTHER" id="PTHR42847">
    <property type="entry name" value="ALKANESULFONATE MONOOXYGENASE"/>
    <property type="match status" value="1"/>
</dbReference>
<accession>A0A0B1R2M2</accession>
<sequence>MSSCENRNVEFGVFLPVGNGGWITSTTSPQLPATYDYNKQVTILAEQLGFDFALSMAKWRGYGGPSRHWDVTLESLTTMAGLAEATSRIGVWGTVHTMVFHPAVVAKMTAVLDQISNGRFGLNIVSGSNPTDQGQMGLWMDLDHAERYELAAEWLTVLKRLWSEDRVDHQGKHYQLTDCMSNPKPKSAPPIICAGASDRGFLFTMEHCTGSFMLGSDHDDFIKTGLRAKELAMQQGKPDFKTYGLFTIVPGATDAEARERVALYDAGVDTIALDNQTREYSGDKSFKQNTMAQRFVSQGEQRNSMTRAALVGSAETIGNKLAAIVKGAQLDGVTVIVPDFIDDLRIVGTEVLEVLEHHGVNTHARAYQKSLNAS</sequence>
<dbReference type="Proteomes" id="UP000030853">
    <property type="component" value="Unassembled WGS sequence"/>
</dbReference>
<dbReference type="InterPro" id="IPR036661">
    <property type="entry name" value="Luciferase-like_sf"/>
</dbReference>
<protein>
    <submittedName>
        <fullName evidence="6">Luciferase</fullName>
    </submittedName>
</protein>
<keyword evidence="3" id="KW-0560">Oxidoreductase</keyword>
<name>A0A0B1R2M2_9GAMM</name>
<organism evidence="6 7">
    <name type="scientific">Pantoea rodasii</name>
    <dbReference type="NCBI Taxonomy" id="1076549"/>
    <lineage>
        <taxon>Bacteria</taxon>
        <taxon>Pseudomonadati</taxon>
        <taxon>Pseudomonadota</taxon>
        <taxon>Gammaproteobacteria</taxon>
        <taxon>Enterobacterales</taxon>
        <taxon>Erwiniaceae</taxon>
        <taxon>Pantoea</taxon>
    </lineage>
</organism>
<evidence type="ECO:0000256" key="3">
    <source>
        <dbReference type="ARBA" id="ARBA00023002"/>
    </source>
</evidence>
<dbReference type="EMBL" id="JTJJ01000099">
    <property type="protein sequence ID" value="KHJ65921.1"/>
    <property type="molecule type" value="Genomic_DNA"/>
</dbReference>
<evidence type="ECO:0000313" key="6">
    <source>
        <dbReference type="EMBL" id="KHJ65921.1"/>
    </source>
</evidence>
<dbReference type="GO" id="GO:0046306">
    <property type="term" value="P:alkanesulfonate catabolic process"/>
    <property type="evidence" value="ECO:0007669"/>
    <property type="project" value="TreeGrafter"/>
</dbReference>
<dbReference type="Gene3D" id="3.20.20.30">
    <property type="entry name" value="Luciferase-like domain"/>
    <property type="match status" value="1"/>
</dbReference>
<evidence type="ECO:0000256" key="1">
    <source>
        <dbReference type="ARBA" id="ARBA00022630"/>
    </source>
</evidence>
<evidence type="ECO:0000313" key="7">
    <source>
        <dbReference type="Proteomes" id="UP000030853"/>
    </source>
</evidence>
<keyword evidence="4" id="KW-0503">Monooxygenase</keyword>
<reference evidence="6 7" key="1">
    <citation type="submission" date="2014-11" db="EMBL/GenBank/DDBJ databases">
        <title>Genome sequencing of Pantoea rodasii ND03.</title>
        <authorList>
            <person name="Muhamad Yunos N.Y."/>
            <person name="Chan K.-G."/>
        </authorList>
    </citation>
    <scope>NUCLEOTIDE SEQUENCE [LARGE SCALE GENOMIC DNA]</scope>
    <source>
        <strain evidence="6 7">ND03</strain>
    </source>
</reference>
<dbReference type="PANTHER" id="PTHR42847:SF4">
    <property type="entry name" value="ALKANESULFONATE MONOOXYGENASE-RELATED"/>
    <property type="match status" value="1"/>
</dbReference>
<dbReference type="CDD" id="cd01094">
    <property type="entry name" value="Alkanesulfonate_monoxygenase"/>
    <property type="match status" value="1"/>
</dbReference>